<dbReference type="Pfam" id="PF23559">
    <property type="entry name" value="WHD_DRP"/>
    <property type="match status" value="1"/>
</dbReference>
<dbReference type="InterPro" id="IPR058922">
    <property type="entry name" value="WHD_DRP"/>
</dbReference>
<dbReference type="InterPro" id="IPR027417">
    <property type="entry name" value="P-loop_NTPase"/>
</dbReference>
<dbReference type="GO" id="GO:0006952">
    <property type="term" value="P:defense response"/>
    <property type="evidence" value="ECO:0007669"/>
    <property type="project" value="UniProtKB-KW"/>
</dbReference>
<dbReference type="InterPro" id="IPR013103">
    <property type="entry name" value="RVT_2"/>
</dbReference>
<dbReference type="PANTHER" id="PTHR47481">
    <property type="match status" value="1"/>
</dbReference>
<feature type="compositionally biased region" description="Polar residues" evidence="6">
    <location>
        <begin position="788"/>
        <end position="802"/>
    </location>
</feature>
<dbReference type="InterPro" id="IPR036388">
    <property type="entry name" value="WH-like_DNA-bd_sf"/>
</dbReference>
<evidence type="ECO:0000256" key="3">
    <source>
        <dbReference type="ARBA" id="ARBA00022750"/>
    </source>
</evidence>
<dbReference type="SUPFAM" id="SSF56672">
    <property type="entry name" value="DNA/RNA polymerases"/>
    <property type="match status" value="1"/>
</dbReference>
<dbReference type="GO" id="GO:0015074">
    <property type="term" value="P:DNA integration"/>
    <property type="evidence" value="ECO:0007669"/>
    <property type="project" value="InterPro"/>
</dbReference>
<reference evidence="8" key="2">
    <citation type="submission" date="2006-08" db="EMBL/GenBank/DDBJ databases">
        <authorList>
            <person name="Childs K."/>
        </authorList>
    </citation>
    <scope>NUCLEOTIDE SEQUENCE</scope>
</reference>
<comment type="similarity">
    <text evidence="1">Belongs to the disease resistance NB-LRR family.</text>
</comment>
<dbReference type="InterPro" id="IPR001584">
    <property type="entry name" value="Integrase_cat-core"/>
</dbReference>
<evidence type="ECO:0000256" key="6">
    <source>
        <dbReference type="SAM" id="MobiDB-lite"/>
    </source>
</evidence>
<dbReference type="Pfam" id="PF14223">
    <property type="entry name" value="Retrotran_gag_2"/>
    <property type="match status" value="1"/>
</dbReference>
<dbReference type="InterPro" id="IPR043502">
    <property type="entry name" value="DNA/RNA_pol_sf"/>
</dbReference>
<evidence type="ECO:0000256" key="5">
    <source>
        <dbReference type="ARBA" id="ARBA00022840"/>
    </source>
</evidence>
<dbReference type="InterPro" id="IPR036397">
    <property type="entry name" value="RNaseH_sf"/>
</dbReference>
<keyword evidence="3" id="KW-0064">Aspartyl protease</keyword>
<keyword evidence="3" id="KW-0645">Protease</keyword>
<dbReference type="EMBL" id="AC149301">
    <property type="protein sequence ID" value="AAT39281.2"/>
    <property type="molecule type" value="Genomic_DNA"/>
</dbReference>
<evidence type="ECO:0000256" key="2">
    <source>
        <dbReference type="ARBA" id="ARBA00022741"/>
    </source>
</evidence>
<dbReference type="Pfam" id="PF13976">
    <property type="entry name" value="gag_pre-integrs"/>
    <property type="match status" value="1"/>
</dbReference>
<dbReference type="GO" id="GO:0004190">
    <property type="term" value="F:aspartic-type endopeptidase activity"/>
    <property type="evidence" value="ECO:0007669"/>
    <property type="project" value="UniProtKB-KW"/>
</dbReference>
<name>Q6L3M9_SOLDE</name>
<keyword evidence="4" id="KW-0611">Plant defense</keyword>
<evidence type="ECO:0000259" key="7">
    <source>
        <dbReference type="PROSITE" id="PS50994"/>
    </source>
</evidence>
<feature type="domain" description="Integrase catalytic" evidence="7">
    <location>
        <begin position="493"/>
        <end position="657"/>
    </location>
</feature>
<dbReference type="GO" id="GO:0003676">
    <property type="term" value="F:nucleic acid binding"/>
    <property type="evidence" value="ECO:0007669"/>
    <property type="project" value="InterPro"/>
</dbReference>
<feature type="region of interest" description="Disordered" evidence="6">
    <location>
        <begin position="782"/>
        <end position="883"/>
    </location>
</feature>
<feature type="region of interest" description="Disordered" evidence="6">
    <location>
        <begin position="228"/>
        <end position="263"/>
    </location>
</feature>
<dbReference type="SUPFAM" id="SSF53098">
    <property type="entry name" value="Ribonuclease H-like"/>
    <property type="match status" value="1"/>
</dbReference>
<proteinExistence type="inferred from homology"/>
<dbReference type="PROSITE" id="PS50994">
    <property type="entry name" value="INTEGRASE"/>
    <property type="match status" value="1"/>
</dbReference>
<dbReference type="InterPro" id="IPR057670">
    <property type="entry name" value="SH3_retrovirus"/>
</dbReference>
<dbReference type="SUPFAM" id="SSF52540">
    <property type="entry name" value="P-loop containing nucleoside triphosphate hydrolases"/>
    <property type="match status" value="1"/>
</dbReference>
<evidence type="ECO:0000256" key="1">
    <source>
        <dbReference type="ARBA" id="ARBA00008894"/>
    </source>
</evidence>
<evidence type="ECO:0000256" key="4">
    <source>
        <dbReference type="ARBA" id="ARBA00022821"/>
    </source>
</evidence>
<dbReference type="InterPro" id="IPR025724">
    <property type="entry name" value="GAG-pre-integrase_dom"/>
</dbReference>
<dbReference type="InterPro" id="IPR012337">
    <property type="entry name" value="RNaseH-like_sf"/>
</dbReference>
<organism evidence="8">
    <name type="scientific">Solanum demissum</name>
    <name type="common">Wild potato</name>
    <dbReference type="NCBI Taxonomy" id="50514"/>
    <lineage>
        <taxon>Eukaryota</taxon>
        <taxon>Viridiplantae</taxon>
        <taxon>Streptophyta</taxon>
        <taxon>Embryophyta</taxon>
        <taxon>Tracheophyta</taxon>
        <taxon>Spermatophyta</taxon>
        <taxon>Magnoliopsida</taxon>
        <taxon>eudicotyledons</taxon>
        <taxon>Gunneridae</taxon>
        <taxon>Pentapetalae</taxon>
        <taxon>asterids</taxon>
        <taxon>lamiids</taxon>
        <taxon>Solanales</taxon>
        <taxon>Solanaceae</taxon>
        <taxon>Solanoideae</taxon>
        <taxon>Solaneae</taxon>
        <taxon>Solanum</taxon>
    </lineage>
</organism>
<protein>
    <submittedName>
        <fullName evidence="8">Integrase core domain containing protein</fullName>
    </submittedName>
</protein>
<keyword evidence="5" id="KW-0067">ATP-binding</keyword>
<accession>Q6L3M9</accession>
<keyword evidence="2" id="KW-0547">Nucleotide-binding</keyword>
<evidence type="ECO:0000313" key="8">
    <source>
        <dbReference type="EMBL" id="AAT39281.2"/>
    </source>
</evidence>
<dbReference type="SUPFAM" id="SSF52058">
    <property type="entry name" value="L domain-like"/>
    <property type="match status" value="1"/>
</dbReference>
<reference evidence="8" key="1">
    <citation type="submission" date="2004-06" db="EMBL/GenBank/DDBJ databases">
        <authorList>
            <person name="Buell R."/>
            <person name="Liu J."/>
            <person name="Childs K."/>
            <person name="Zaborsky J."/>
            <person name="Tallon L."/>
            <person name="Wirtz U."/>
            <person name="Wei F."/>
            <person name="Kuang H."/>
            <person name="Zhang P."/>
            <person name="Marano M."/>
            <person name="Baker B."/>
        </authorList>
    </citation>
    <scope>NUCLEOTIDE SEQUENCE</scope>
</reference>
<dbReference type="Pfam" id="PF07727">
    <property type="entry name" value="RVT_2"/>
    <property type="match status" value="1"/>
</dbReference>
<dbReference type="Gene3D" id="3.80.10.10">
    <property type="entry name" value="Ribonuclease Inhibitor"/>
    <property type="match status" value="1"/>
</dbReference>
<feature type="compositionally biased region" description="Low complexity" evidence="6">
    <location>
        <begin position="843"/>
        <end position="877"/>
    </location>
</feature>
<dbReference type="PANTHER" id="PTHR47481:SF21">
    <property type="entry name" value="BASIC-LEUCINE ZIPPER TRANSCRIPTION FACTOR Q-RELATED"/>
    <property type="match status" value="1"/>
</dbReference>
<gene>
    <name evidence="8" type="ORF">SDM1_27t00004</name>
</gene>
<sequence>MAPNITVTNSDANTTIVQFNPVTQLPIKLTGSHIFSLWKAQVSMLMRGHNLFGHLNGSRPAPARTVAQNNQDIENPAFVSWYRQDQLIQNAILASVDPNLIATVVAASISQAAWDALHTAYAKKSQTRIFKTLPVADYLHQVRSLCDELATAGAPMSNEELIVKILTGLGPKFREISAAIRARDSAISYPELYEKLLDHELFIKHEEAKKPLLTPITAAIAQQINMHPRQGNTSNRRSNANSPNTNQSRRAQPSRAGNNNQQQRYDHTLKCQLCDRLGHSAKVCRSQSHDHIQARANYAARSPTQQAPWIVDTGATHHMASNAQNFTDVHTYHGPEEIAMGDGNTIPISHTGNTNLSASNQQFKLLNTLCSHSIKNNLLSVSKFCRDNHTSIEFFPFSYCVKDLSTGAPLFRGQNRDGLYEWPLGSAHHTPQCNVVVPLHLWHRRLGHPNHRTLNMIFHQFSLPVSHSRTASICNSCYSNKMHRLPFSENSLQSQRPLQIIYTDLWGPSPVLSIDNKRYYALFVDQYSKYMCLFTIKSKKEVLDVFQALHPLLERRFQTKIMSLYTDGGGEFQGLSSYLKIQGIEHLVTPPYTPQRVASVERRHKHVVETAKTLLHQASLPSSFWSFACHQAVYLINRLTTPNLQNKCPYEILFHEAPKYESLRVFGCLCYPWLKPYAKNKLEPKSTPCVYLGFSTKHYCHQCFDPVKNKLYLSRDVQFLEDTYPFHNIFLNLKNQQSTDSWEICYDVLPVTNKPSSFDSCHTLPDALPVYSLLPNSMPARSEGVSIASGNSQTLSSPSLPHTITPPPDYTQPQPLITYQRKNHQQPSTSVLPLPSPIPPTNLPSQSSANNSSQPTLALAPSDPSPVVTTSSHPMVTRSKTNSLQPKQFSVNVQLSSSFVPHTYKQACPHPHWREAMHAEFDALVRNWTWDLVPVTHSMNVVEYKARLVAKGFTQHPGLDFHSTFSPVVKPITIRLVLTIVTQYNWPIHQIDVNNAFLQGSLEEEVYMRQPPGFEDQSLSTHVCKLNKVIYGLKQAPRAWYNELKSYLLTVGFVKSQSDSSLFILHNFGFTVYVLIYVDAIIITGNQIHGVRHIIDGLFTRFSLKDLGQLHYFLGVEVISSTAGLFLSQHKYIMDILEDVGMLDSKGAPTPMTSTTILTASVNDPPADDYTLYGQLPLSIVLVAGILSEMEKEVECWEQVANNLGTHIHNDSRATVYQSYHVLPGHLKSCFLYFGAFLEDRVIDISSEGRSLEDIAEGYLENLIGRNLVMVTQRAISDGKVKACRLHDVLLDFCKERAAEENFLLWIKRDHTTITSSCVYSHKQHAHLAFTEMDNLVEWSASCSFVGSVELSNKYEPYFSFHGLSSVHAFAISRILPNFKFLKVFDLEHWVFIDFIPTELVYLKYFSAHIEQNSIPSSISNLWNLETLLLKRTSVGRDNTLLLPSTIWDMVKLRHLHIPNFSLENEEALLKNSAKLYDLETLSSPYFSRVEDADLMLRKTPDLRKLVCEVQCLEYPHQHHLFNFPIRLEILKLYRSKDFKNIPFCISAPNLKFLKLAGFYLDSQYLSETADHLKNLEVLKLYSVEFGDHREWKVSNGMFPQLKILKLECLSLMKWIVADDAFPNLEQLVLRECRDLMEIPSCFMDILSLQYIEVVNCNESVVKSAMNIQETQVEDYQNTNFKLVLIEKKTFELNLSRDEDIPKAFERLFFSSRFIFCLFDMKGIESISTAMKEKILTVIGDVDADEVQLVVEKLRKRGML</sequence>
<dbReference type="Gene3D" id="3.30.420.10">
    <property type="entry name" value="Ribonuclease H-like superfamily/Ribonuclease H"/>
    <property type="match status" value="1"/>
</dbReference>
<dbReference type="InterPro" id="IPR054722">
    <property type="entry name" value="PolX-like_BBD"/>
</dbReference>
<dbReference type="Pfam" id="PF00665">
    <property type="entry name" value="rve"/>
    <property type="match status" value="1"/>
</dbReference>
<dbReference type="Pfam" id="PF25597">
    <property type="entry name" value="SH3_retrovirus"/>
    <property type="match status" value="1"/>
</dbReference>
<dbReference type="Gene3D" id="1.10.10.10">
    <property type="entry name" value="Winged helix-like DNA-binding domain superfamily/Winged helix DNA-binding domain"/>
    <property type="match status" value="1"/>
</dbReference>
<keyword evidence="3" id="KW-0378">Hydrolase</keyword>
<dbReference type="Pfam" id="PF22936">
    <property type="entry name" value="Pol_BBD"/>
    <property type="match status" value="1"/>
</dbReference>
<dbReference type="InterPro" id="IPR032675">
    <property type="entry name" value="LRR_dom_sf"/>
</dbReference>